<protein>
    <submittedName>
        <fullName evidence="3">IgGFc-binding protein</fullName>
    </submittedName>
</protein>
<sequence length="575" mass="64802">MLVMLSVVVFMSLVYQGLSVVSYGTDFITTFPENIAYYHTNDSMTTLKITAFHNHTVVKVTVNYTLVYGTTLDSGQIQNVHFPISFKQYNFKHFLHCVRVVGTSRIVVLWITKRADSIQTNVVQPIKNLGYFYSIPALNYSKDYSKVTGLRNIPYPFAPISINRTNNTFRLIIINAENVTNYVSVSIISGFSPNHSVSLNPYEVYQVYTNSSVSVSSVRKVAVLLTHPCMETPGCGCNMVVSQVLTSNLWGDKFVIPALSITNAIWLHVSSLSTVYFKEQNLRSLNDFWSQLIPFPYLDEESPSINADSPTPLWIVSPGSVIEIIPITMFAACYLVLFNSTEGEIVVIAEKGHEGGVHIDHDPLESPHWKVGHNSGYSSVSMSLNGTHVIWHPTLKIGVYMFERMNGGILYGGTAIPLSEEPDPHGCLDKPAKFIPGTHPMTWPESHQYCLNETYQLLTPNSTDAQTQMVDWLFKHNYSDDVWIGLRRSLLTLDWYWQAGHESIHDVSYTEWAYEHPGDPWKAMCASGNLDSNKNFFWKSVACCMKMIPVCYKESTYFKDLASETLDAFVSEILS</sequence>
<dbReference type="InterPro" id="IPR016186">
    <property type="entry name" value="C-type_lectin-like/link_sf"/>
</dbReference>
<dbReference type="SUPFAM" id="SSF56436">
    <property type="entry name" value="C-type lectin-like"/>
    <property type="match status" value="1"/>
</dbReference>
<organism evidence="3 4">
    <name type="scientific">Triplophysa rosa</name>
    <name type="common">Cave loach</name>
    <dbReference type="NCBI Taxonomy" id="992332"/>
    <lineage>
        <taxon>Eukaryota</taxon>
        <taxon>Metazoa</taxon>
        <taxon>Chordata</taxon>
        <taxon>Craniata</taxon>
        <taxon>Vertebrata</taxon>
        <taxon>Euteleostomi</taxon>
        <taxon>Actinopterygii</taxon>
        <taxon>Neopterygii</taxon>
        <taxon>Teleostei</taxon>
        <taxon>Ostariophysi</taxon>
        <taxon>Cypriniformes</taxon>
        <taxon>Nemacheilidae</taxon>
        <taxon>Triplophysa</taxon>
    </lineage>
</organism>
<dbReference type="CDD" id="cd00037">
    <property type="entry name" value="CLECT"/>
    <property type="match status" value="1"/>
</dbReference>
<evidence type="ECO:0000256" key="1">
    <source>
        <dbReference type="SAM" id="SignalP"/>
    </source>
</evidence>
<accession>A0A9W7WRF7</accession>
<dbReference type="OrthoDB" id="7357196at2759"/>
<dbReference type="InterPro" id="IPR035234">
    <property type="entry name" value="IgGFc-bd_N"/>
</dbReference>
<feature type="chain" id="PRO_5040746940" evidence="1">
    <location>
        <begin position="20"/>
        <end position="575"/>
    </location>
</feature>
<dbReference type="InterPro" id="IPR016187">
    <property type="entry name" value="CTDL_fold"/>
</dbReference>
<comment type="caution">
    <text evidence="3">The sequence shown here is derived from an EMBL/GenBank/DDBJ whole genome shotgun (WGS) entry which is preliminary data.</text>
</comment>
<reference evidence="3" key="1">
    <citation type="submission" date="2021-02" db="EMBL/GenBank/DDBJ databases">
        <title>Comparative genomics reveals that relaxation of natural selection precedes convergent phenotypic evolution of cavefish.</title>
        <authorList>
            <person name="Peng Z."/>
        </authorList>
    </citation>
    <scope>NUCLEOTIDE SEQUENCE</scope>
    <source>
        <tissue evidence="3">Muscle</tissue>
    </source>
</reference>
<evidence type="ECO:0000313" key="3">
    <source>
        <dbReference type="EMBL" id="KAI7806978.1"/>
    </source>
</evidence>
<proteinExistence type="predicted"/>
<keyword evidence="4" id="KW-1185">Reference proteome</keyword>
<evidence type="ECO:0000259" key="2">
    <source>
        <dbReference type="PROSITE" id="PS50041"/>
    </source>
</evidence>
<name>A0A9W7WRF7_TRIRA</name>
<feature type="domain" description="C-type lectin" evidence="2">
    <location>
        <begin position="438"/>
        <end position="552"/>
    </location>
</feature>
<dbReference type="Gene3D" id="3.10.100.10">
    <property type="entry name" value="Mannose-Binding Protein A, subunit A"/>
    <property type="match status" value="1"/>
</dbReference>
<gene>
    <name evidence="3" type="ORF">IRJ41_017008</name>
</gene>
<keyword evidence="1" id="KW-0732">Signal</keyword>
<feature type="signal peptide" evidence="1">
    <location>
        <begin position="1"/>
        <end position="19"/>
    </location>
</feature>
<dbReference type="Pfam" id="PF00059">
    <property type="entry name" value="Lectin_C"/>
    <property type="match status" value="1"/>
</dbReference>
<dbReference type="InterPro" id="IPR001304">
    <property type="entry name" value="C-type_lectin-like"/>
</dbReference>
<dbReference type="AlphaFoldDB" id="A0A9W7WRF7"/>
<evidence type="ECO:0000313" key="4">
    <source>
        <dbReference type="Proteomes" id="UP001059041"/>
    </source>
</evidence>
<dbReference type="EMBL" id="JAFHDT010000008">
    <property type="protein sequence ID" value="KAI7806978.1"/>
    <property type="molecule type" value="Genomic_DNA"/>
</dbReference>
<dbReference type="Proteomes" id="UP001059041">
    <property type="component" value="Linkage Group LG8"/>
</dbReference>
<dbReference type="PROSITE" id="PS50041">
    <property type="entry name" value="C_TYPE_LECTIN_2"/>
    <property type="match status" value="1"/>
</dbReference>
<dbReference type="Pfam" id="PF17517">
    <property type="entry name" value="IgGFc_binding"/>
    <property type="match status" value="1"/>
</dbReference>